<gene>
    <name evidence="2" type="ORF">M413DRAFT_30389</name>
</gene>
<accession>A0A0C2YB88</accession>
<dbReference type="HOGENOM" id="CLU_912335_0_0_1"/>
<dbReference type="AlphaFoldDB" id="A0A0C2YB88"/>
<dbReference type="EMBL" id="KN831792">
    <property type="protein sequence ID" value="KIM38277.1"/>
    <property type="molecule type" value="Genomic_DNA"/>
</dbReference>
<name>A0A0C2YB88_HEBCY</name>
<dbReference type="OrthoDB" id="3227568at2759"/>
<protein>
    <submittedName>
        <fullName evidence="2">Uncharacterized protein</fullName>
    </submittedName>
</protein>
<dbReference type="Proteomes" id="UP000053424">
    <property type="component" value="Unassembled WGS sequence"/>
</dbReference>
<evidence type="ECO:0000256" key="1">
    <source>
        <dbReference type="SAM" id="MobiDB-lite"/>
    </source>
</evidence>
<evidence type="ECO:0000313" key="2">
    <source>
        <dbReference type="EMBL" id="KIM38277.1"/>
    </source>
</evidence>
<reference evidence="2 3" key="1">
    <citation type="submission" date="2014-04" db="EMBL/GenBank/DDBJ databases">
        <authorList>
            <consortium name="DOE Joint Genome Institute"/>
            <person name="Kuo A."/>
            <person name="Gay G."/>
            <person name="Dore J."/>
            <person name="Kohler A."/>
            <person name="Nagy L.G."/>
            <person name="Floudas D."/>
            <person name="Copeland A."/>
            <person name="Barry K.W."/>
            <person name="Cichocki N."/>
            <person name="Veneault-Fourrey C."/>
            <person name="LaButti K."/>
            <person name="Lindquist E.A."/>
            <person name="Lipzen A."/>
            <person name="Lundell T."/>
            <person name="Morin E."/>
            <person name="Murat C."/>
            <person name="Sun H."/>
            <person name="Tunlid A."/>
            <person name="Henrissat B."/>
            <person name="Grigoriev I.V."/>
            <person name="Hibbett D.S."/>
            <person name="Martin F."/>
            <person name="Nordberg H.P."/>
            <person name="Cantor M.N."/>
            <person name="Hua S.X."/>
        </authorList>
    </citation>
    <scope>NUCLEOTIDE SEQUENCE [LARGE SCALE GENOMIC DNA]</scope>
    <source>
        <strain evidence="3">h7</strain>
    </source>
</reference>
<organism evidence="2 3">
    <name type="scientific">Hebeloma cylindrosporum</name>
    <dbReference type="NCBI Taxonomy" id="76867"/>
    <lineage>
        <taxon>Eukaryota</taxon>
        <taxon>Fungi</taxon>
        <taxon>Dikarya</taxon>
        <taxon>Basidiomycota</taxon>
        <taxon>Agaricomycotina</taxon>
        <taxon>Agaricomycetes</taxon>
        <taxon>Agaricomycetidae</taxon>
        <taxon>Agaricales</taxon>
        <taxon>Agaricineae</taxon>
        <taxon>Hymenogastraceae</taxon>
        <taxon>Hebeloma</taxon>
    </lineage>
</organism>
<evidence type="ECO:0000313" key="3">
    <source>
        <dbReference type="Proteomes" id="UP000053424"/>
    </source>
</evidence>
<keyword evidence="3" id="KW-1185">Reference proteome</keyword>
<reference evidence="3" key="2">
    <citation type="submission" date="2015-01" db="EMBL/GenBank/DDBJ databases">
        <title>Evolutionary Origins and Diversification of the Mycorrhizal Mutualists.</title>
        <authorList>
            <consortium name="DOE Joint Genome Institute"/>
            <consortium name="Mycorrhizal Genomics Consortium"/>
            <person name="Kohler A."/>
            <person name="Kuo A."/>
            <person name="Nagy L.G."/>
            <person name="Floudas D."/>
            <person name="Copeland A."/>
            <person name="Barry K.W."/>
            <person name="Cichocki N."/>
            <person name="Veneault-Fourrey C."/>
            <person name="LaButti K."/>
            <person name="Lindquist E.A."/>
            <person name="Lipzen A."/>
            <person name="Lundell T."/>
            <person name="Morin E."/>
            <person name="Murat C."/>
            <person name="Riley R."/>
            <person name="Ohm R."/>
            <person name="Sun H."/>
            <person name="Tunlid A."/>
            <person name="Henrissat B."/>
            <person name="Grigoriev I.V."/>
            <person name="Hibbett D.S."/>
            <person name="Martin F."/>
        </authorList>
    </citation>
    <scope>NUCLEOTIDE SEQUENCE [LARGE SCALE GENOMIC DNA]</scope>
    <source>
        <strain evidence="3">h7</strain>
    </source>
</reference>
<sequence>MPSENLSSRTGSWSYKLYDILRPSRTQSFAPAPSGSRHLPGDIWRHAFSVSVYADLEAFAEDSYPISWRRFVRLEHFGLSGVIFYEIRRERSDDSRHLTLKTVFGDLNDPADLGMDLDKLLDMVQVKVIYFPAYACTSFVIGQVMTAFLLDKEELQPYPAPEGFLIPCAEEERYRALDDINAESLLVDGDRVQESWYSYDFSSDEEETKELLSIEPDSPYRALCIRSSTLPHSVSFEEKDEGNSTVSTVDSIGPRTPPLVKAKSESNSPSKSSGLPACLSTGRLWLSMYDDMASFLDFSATQADV</sequence>
<proteinExistence type="predicted"/>
<feature type="region of interest" description="Disordered" evidence="1">
    <location>
        <begin position="235"/>
        <end position="274"/>
    </location>
</feature>